<sequence>MGHVGSPLIDFDDGLLPARCRPATWPFDEAGRPVALRWVVSQRR</sequence>
<accession>U2Z7X8</accession>
<comment type="caution">
    <text evidence="1">The sequence shown here is derived from an EMBL/GenBank/DDBJ whole genome shotgun (WGS) entry which is preliminary data.</text>
</comment>
<evidence type="ECO:0000313" key="2">
    <source>
        <dbReference type="Proteomes" id="UP000016566"/>
    </source>
</evidence>
<keyword evidence="2" id="KW-1185">Reference proteome</keyword>
<reference evidence="1" key="1">
    <citation type="journal article" date="2013" name="Genome Announc.">
        <title>Draft Genome Sequence of Loktanella cinnabarina LL-001T, Isolated from Deep-Sea Floor Sediment.</title>
        <authorList>
            <person name="Nishi S."/>
            <person name="Tsubouchi T."/>
            <person name="Takaki Y."/>
            <person name="Koyanagi R."/>
            <person name="Satoh N."/>
            <person name="Maruyama T."/>
            <person name="Hatada Y."/>
        </authorList>
    </citation>
    <scope>NUCLEOTIDE SEQUENCE [LARGE SCALE GENOMIC DNA]</scope>
    <source>
        <strain evidence="1">LL-001</strain>
    </source>
</reference>
<gene>
    <name evidence="1" type="ORF">MBELCI_3617</name>
</gene>
<proteinExistence type="predicted"/>
<dbReference type="EMBL" id="BATB01000105">
    <property type="protein sequence ID" value="GAD57565.1"/>
    <property type="molecule type" value="Genomic_DNA"/>
</dbReference>
<organism evidence="1 2">
    <name type="scientific">Limimaricola cinnabarinus LL-001</name>
    <dbReference type="NCBI Taxonomy" id="1337093"/>
    <lineage>
        <taxon>Bacteria</taxon>
        <taxon>Pseudomonadati</taxon>
        <taxon>Pseudomonadota</taxon>
        <taxon>Alphaproteobacteria</taxon>
        <taxon>Rhodobacterales</taxon>
        <taxon>Paracoccaceae</taxon>
        <taxon>Limimaricola</taxon>
    </lineage>
</organism>
<dbReference type="AlphaFoldDB" id="U2Z7X8"/>
<evidence type="ECO:0000313" key="1">
    <source>
        <dbReference type="EMBL" id="GAD57565.1"/>
    </source>
</evidence>
<name>U2Z7X8_9RHOB</name>
<protein>
    <submittedName>
        <fullName evidence="1">Uncharacterized protein</fullName>
    </submittedName>
</protein>
<dbReference type="Proteomes" id="UP000016566">
    <property type="component" value="Unassembled WGS sequence"/>
</dbReference>